<reference evidence="1" key="1">
    <citation type="submission" date="2018-05" db="EMBL/GenBank/DDBJ databases">
        <authorList>
            <person name="Lanie J.A."/>
            <person name="Ng W.-L."/>
            <person name="Kazmierczak K.M."/>
            <person name="Andrzejewski T.M."/>
            <person name="Davidsen T.M."/>
            <person name="Wayne K.J."/>
            <person name="Tettelin H."/>
            <person name="Glass J.I."/>
            <person name="Rusch D."/>
            <person name="Podicherti R."/>
            <person name="Tsui H.-C.T."/>
            <person name="Winkler M.E."/>
        </authorList>
    </citation>
    <scope>NUCLEOTIDE SEQUENCE</scope>
</reference>
<dbReference type="EMBL" id="UINC01000765">
    <property type="protein sequence ID" value="SUZ60797.1"/>
    <property type="molecule type" value="Genomic_DNA"/>
</dbReference>
<organism evidence="1">
    <name type="scientific">marine metagenome</name>
    <dbReference type="NCBI Taxonomy" id="408172"/>
    <lineage>
        <taxon>unclassified sequences</taxon>
        <taxon>metagenomes</taxon>
        <taxon>ecological metagenomes</taxon>
    </lineage>
</organism>
<accession>A0A381P2V7</accession>
<dbReference type="AlphaFoldDB" id="A0A381P2V7"/>
<gene>
    <name evidence="1" type="ORF">METZ01_LOCUS13651</name>
</gene>
<name>A0A381P2V7_9ZZZZ</name>
<sequence>METVLLTAQINTENDRYVVRLDDLGLVSEGETLEAAQEELIQIVRAWIESHDGTDTLSSVLADAGYPGVDEETELQLEFAEAALSSDGE</sequence>
<evidence type="ECO:0008006" key="2">
    <source>
        <dbReference type="Google" id="ProtNLM"/>
    </source>
</evidence>
<dbReference type="InterPro" id="IPR035069">
    <property type="entry name" value="TTHA1013/TTHA0281-like"/>
</dbReference>
<evidence type="ECO:0000313" key="1">
    <source>
        <dbReference type="EMBL" id="SUZ60797.1"/>
    </source>
</evidence>
<protein>
    <recommendedName>
        <fullName evidence="2">HicB-like antitoxin of toxin-antitoxin system domain-containing protein</fullName>
    </recommendedName>
</protein>
<dbReference type="Gene3D" id="3.30.160.620">
    <property type="match status" value="1"/>
</dbReference>
<dbReference type="SUPFAM" id="SSF143100">
    <property type="entry name" value="TTHA1013/TTHA0281-like"/>
    <property type="match status" value="1"/>
</dbReference>
<proteinExistence type="predicted"/>